<reference evidence="5 6" key="1">
    <citation type="journal article" date="2018" name="Gigascience">
        <title>Genomes of trombidid mites reveal novel predicted allergens and laterally-transferred genes associated with secondary metabolism.</title>
        <authorList>
            <person name="Dong X."/>
            <person name="Chaisiri K."/>
            <person name="Xia D."/>
            <person name="Armstrong S.D."/>
            <person name="Fang Y."/>
            <person name="Donnelly M.J."/>
            <person name="Kadowaki T."/>
            <person name="McGarry J.W."/>
            <person name="Darby A.C."/>
            <person name="Makepeace B.L."/>
        </authorList>
    </citation>
    <scope>NUCLEOTIDE SEQUENCE [LARGE SCALE GENOMIC DNA]</scope>
    <source>
        <strain evidence="5">UoL-UT</strain>
    </source>
</reference>
<evidence type="ECO:0000256" key="4">
    <source>
        <dbReference type="ARBA" id="ARBA00023136"/>
    </source>
</evidence>
<gene>
    <name evidence="5" type="ORF">B4U80_14170</name>
</gene>
<protein>
    <submittedName>
        <fullName evidence="5">Uncharacterized protein</fullName>
    </submittedName>
</protein>
<organism evidence="5 6">
    <name type="scientific">Leptotrombidium deliense</name>
    <dbReference type="NCBI Taxonomy" id="299467"/>
    <lineage>
        <taxon>Eukaryota</taxon>
        <taxon>Metazoa</taxon>
        <taxon>Ecdysozoa</taxon>
        <taxon>Arthropoda</taxon>
        <taxon>Chelicerata</taxon>
        <taxon>Arachnida</taxon>
        <taxon>Acari</taxon>
        <taxon>Acariformes</taxon>
        <taxon>Trombidiformes</taxon>
        <taxon>Prostigmata</taxon>
        <taxon>Anystina</taxon>
        <taxon>Parasitengona</taxon>
        <taxon>Trombiculoidea</taxon>
        <taxon>Trombiculidae</taxon>
        <taxon>Leptotrombidium</taxon>
    </lineage>
</organism>
<dbReference type="EMBL" id="NCKV01013090">
    <property type="protein sequence ID" value="RWS21241.1"/>
    <property type="molecule type" value="Genomic_DNA"/>
</dbReference>
<evidence type="ECO:0000313" key="5">
    <source>
        <dbReference type="EMBL" id="RWS21241.1"/>
    </source>
</evidence>
<comment type="subcellular location">
    <subcellularLocation>
        <location evidence="1">Membrane</location>
        <topology evidence="1">Multi-pass membrane protein</topology>
    </subcellularLocation>
</comment>
<dbReference type="GO" id="GO:0016020">
    <property type="term" value="C:membrane"/>
    <property type="evidence" value="ECO:0007669"/>
    <property type="project" value="UniProtKB-SubCell"/>
</dbReference>
<dbReference type="CDD" id="cd03127">
    <property type="entry name" value="tetraspanin_LEL"/>
    <property type="match status" value="1"/>
</dbReference>
<accession>A0A443S196</accession>
<sequence length="110" mass="12662">MINEYEEINTACMNMANPYNKTTIYIDHIMDMFQITFKCCGWNGPIDWSRTFSDELRLPYSCCSSLYCAPSGSCSIEFETHYATGCKNYITQAFRTKDTTSYSTGNLYVK</sequence>
<evidence type="ECO:0000256" key="1">
    <source>
        <dbReference type="ARBA" id="ARBA00004141"/>
    </source>
</evidence>
<dbReference type="InterPro" id="IPR018499">
    <property type="entry name" value="Tetraspanin/Peripherin"/>
</dbReference>
<proteinExistence type="predicted"/>
<dbReference type="Proteomes" id="UP000288716">
    <property type="component" value="Unassembled WGS sequence"/>
</dbReference>
<dbReference type="Pfam" id="PF00335">
    <property type="entry name" value="Tetraspanin"/>
    <property type="match status" value="1"/>
</dbReference>
<keyword evidence="3" id="KW-1133">Transmembrane helix</keyword>
<keyword evidence="6" id="KW-1185">Reference proteome</keyword>
<dbReference type="Gene3D" id="1.10.1450.10">
    <property type="entry name" value="Tetraspanin"/>
    <property type="match status" value="1"/>
</dbReference>
<keyword evidence="2" id="KW-0812">Transmembrane</keyword>
<evidence type="ECO:0000256" key="2">
    <source>
        <dbReference type="ARBA" id="ARBA00022692"/>
    </source>
</evidence>
<comment type="caution">
    <text evidence="5">The sequence shown here is derived from an EMBL/GenBank/DDBJ whole genome shotgun (WGS) entry which is preliminary data.</text>
</comment>
<dbReference type="AlphaFoldDB" id="A0A443S196"/>
<name>A0A443S196_9ACAR</name>
<evidence type="ECO:0000313" key="6">
    <source>
        <dbReference type="Proteomes" id="UP000288716"/>
    </source>
</evidence>
<dbReference type="OrthoDB" id="6239677at2759"/>
<dbReference type="SUPFAM" id="SSF48652">
    <property type="entry name" value="Tetraspanin"/>
    <property type="match status" value="1"/>
</dbReference>
<evidence type="ECO:0000256" key="3">
    <source>
        <dbReference type="ARBA" id="ARBA00022989"/>
    </source>
</evidence>
<keyword evidence="4" id="KW-0472">Membrane</keyword>
<dbReference type="VEuPathDB" id="VectorBase:LDEU010799"/>
<dbReference type="InterPro" id="IPR008952">
    <property type="entry name" value="Tetraspanin_EC2_sf"/>
</dbReference>